<feature type="chain" id="PRO_5019464738" evidence="1">
    <location>
        <begin position="29"/>
        <end position="150"/>
    </location>
</feature>
<dbReference type="Proteomes" id="UP000286341">
    <property type="component" value="Unassembled WGS sequence"/>
</dbReference>
<protein>
    <submittedName>
        <fullName evidence="2">Uncharacterized protein</fullName>
    </submittedName>
</protein>
<dbReference type="SUPFAM" id="SSF49785">
    <property type="entry name" value="Galactose-binding domain-like"/>
    <property type="match status" value="1"/>
</dbReference>
<comment type="caution">
    <text evidence="2">The sequence shown here is derived from an EMBL/GenBank/DDBJ whole genome shotgun (WGS) entry which is preliminary data.</text>
</comment>
<organism evidence="2 3">
    <name type="scientific">Agathobacter rectalis</name>
    <dbReference type="NCBI Taxonomy" id="39491"/>
    <lineage>
        <taxon>Bacteria</taxon>
        <taxon>Bacillati</taxon>
        <taxon>Bacillota</taxon>
        <taxon>Clostridia</taxon>
        <taxon>Lachnospirales</taxon>
        <taxon>Lachnospiraceae</taxon>
        <taxon>Agathobacter</taxon>
    </lineage>
</organism>
<dbReference type="EMBL" id="QSFB01000021">
    <property type="protein sequence ID" value="RHA10697.1"/>
    <property type="molecule type" value="Genomic_DNA"/>
</dbReference>
<keyword evidence="1" id="KW-0732">Signal</keyword>
<evidence type="ECO:0000313" key="3">
    <source>
        <dbReference type="Proteomes" id="UP000286341"/>
    </source>
</evidence>
<accession>A0A413QSW0</accession>
<feature type="signal peptide" evidence="1">
    <location>
        <begin position="1"/>
        <end position="28"/>
    </location>
</feature>
<dbReference type="RefSeq" id="WP_118342893.1">
    <property type="nucleotide sequence ID" value="NZ_QSEY01000021.1"/>
</dbReference>
<name>A0A413QSW0_9FIRM</name>
<evidence type="ECO:0000313" key="2">
    <source>
        <dbReference type="EMBL" id="RHA10697.1"/>
    </source>
</evidence>
<proteinExistence type="predicted"/>
<dbReference type="Gene3D" id="2.60.120.260">
    <property type="entry name" value="Galactose-binding domain-like"/>
    <property type="match status" value="1"/>
</dbReference>
<reference evidence="2 3" key="1">
    <citation type="submission" date="2018-08" db="EMBL/GenBank/DDBJ databases">
        <title>A genome reference for cultivated species of the human gut microbiota.</title>
        <authorList>
            <person name="Zou Y."/>
            <person name="Xue W."/>
            <person name="Luo G."/>
        </authorList>
    </citation>
    <scope>NUCLEOTIDE SEQUENCE [LARGE SCALE GENOMIC DNA]</scope>
    <source>
        <strain evidence="2 3">AM44-1AT</strain>
    </source>
</reference>
<dbReference type="InterPro" id="IPR008979">
    <property type="entry name" value="Galactose-bd-like_sf"/>
</dbReference>
<dbReference type="AlphaFoldDB" id="A0A413QSW0"/>
<gene>
    <name evidence="2" type="ORF">DW948_12475</name>
</gene>
<sequence>MNTIKKRALTSIAVCFMACLMFSMPVLAASNSFSKTTVKLNAIDGGVSQIAKVSSGSVLGTNPKITQVKVYLNVASGTDPFDLYIESPEGTVARLTPSTKSGTYYVTDFVGENPKGDWYLQIENLGKTYDPNKLYPASTVTATITVTYSY</sequence>
<evidence type="ECO:0000256" key="1">
    <source>
        <dbReference type="SAM" id="SignalP"/>
    </source>
</evidence>